<dbReference type="PROSITE" id="PS51832">
    <property type="entry name" value="HD_GYP"/>
    <property type="match status" value="1"/>
</dbReference>
<dbReference type="InterPro" id="IPR003607">
    <property type="entry name" value="HD/PDEase_dom"/>
</dbReference>
<keyword evidence="4" id="KW-1185">Reference proteome</keyword>
<reference evidence="4" key="1">
    <citation type="journal article" date="2019" name="Int. J. Syst. Evol. Microbiol.">
        <title>The Global Catalogue of Microorganisms (GCM) 10K type strain sequencing project: providing services to taxonomists for standard genome sequencing and annotation.</title>
        <authorList>
            <consortium name="The Broad Institute Genomics Platform"/>
            <consortium name="The Broad Institute Genome Sequencing Center for Infectious Disease"/>
            <person name="Wu L."/>
            <person name="Ma J."/>
        </authorList>
    </citation>
    <scope>NUCLEOTIDE SEQUENCE [LARGE SCALE GENOMIC DNA]</scope>
    <source>
        <strain evidence="4">JCM 17561</strain>
    </source>
</reference>
<protein>
    <submittedName>
        <fullName evidence="3">DUF3391 domain-containing protein</fullName>
    </submittedName>
</protein>
<dbReference type="PANTHER" id="PTHR43155">
    <property type="entry name" value="CYCLIC DI-GMP PHOSPHODIESTERASE PA4108-RELATED"/>
    <property type="match status" value="1"/>
</dbReference>
<feature type="domain" description="HD-GYP" evidence="2">
    <location>
        <begin position="164"/>
        <end position="359"/>
    </location>
</feature>
<dbReference type="Pfam" id="PF11871">
    <property type="entry name" value="DUF3391"/>
    <property type="match status" value="1"/>
</dbReference>
<dbReference type="NCBIfam" id="TIGR00277">
    <property type="entry name" value="HDIG"/>
    <property type="match status" value="1"/>
</dbReference>
<name>A0ABP7QDH1_9BURK</name>
<dbReference type="InterPro" id="IPR037522">
    <property type="entry name" value="HD_GYP_dom"/>
</dbReference>
<dbReference type="CDD" id="cd00077">
    <property type="entry name" value="HDc"/>
    <property type="match status" value="1"/>
</dbReference>
<dbReference type="InterPro" id="IPR006675">
    <property type="entry name" value="HDIG_dom"/>
</dbReference>
<feature type="region of interest" description="Disordered" evidence="1">
    <location>
        <begin position="70"/>
        <end position="108"/>
    </location>
</feature>
<dbReference type="InterPro" id="IPR021812">
    <property type="entry name" value="DUF3391"/>
</dbReference>
<dbReference type="SUPFAM" id="SSF109604">
    <property type="entry name" value="HD-domain/PDEase-like"/>
    <property type="match status" value="1"/>
</dbReference>
<dbReference type="EMBL" id="BAABBP010000001">
    <property type="protein sequence ID" value="GAA3980735.1"/>
    <property type="molecule type" value="Genomic_DNA"/>
</dbReference>
<dbReference type="Pfam" id="PF13487">
    <property type="entry name" value="HD_5"/>
    <property type="match status" value="1"/>
</dbReference>
<comment type="caution">
    <text evidence="3">The sequence shown here is derived from an EMBL/GenBank/DDBJ whole genome shotgun (WGS) entry which is preliminary data.</text>
</comment>
<accession>A0ABP7QDH1</accession>
<organism evidence="3 4">
    <name type="scientific">Comamonas faecalis</name>
    <dbReference type="NCBI Taxonomy" id="1387849"/>
    <lineage>
        <taxon>Bacteria</taxon>
        <taxon>Pseudomonadati</taxon>
        <taxon>Pseudomonadota</taxon>
        <taxon>Betaproteobacteria</taxon>
        <taxon>Burkholderiales</taxon>
        <taxon>Comamonadaceae</taxon>
        <taxon>Comamonas</taxon>
    </lineage>
</organism>
<evidence type="ECO:0000256" key="1">
    <source>
        <dbReference type="SAM" id="MobiDB-lite"/>
    </source>
</evidence>
<dbReference type="Gene3D" id="1.10.3210.10">
    <property type="entry name" value="Hypothetical protein af1432"/>
    <property type="match status" value="1"/>
</dbReference>
<dbReference type="PANTHER" id="PTHR43155:SF2">
    <property type="entry name" value="CYCLIC DI-GMP PHOSPHODIESTERASE PA4108"/>
    <property type="match status" value="1"/>
</dbReference>
<feature type="compositionally biased region" description="Low complexity" evidence="1">
    <location>
        <begin position="89"/>
        <end position="102"/>
    </location>
</feature>
<gene>
    <name evidence="3" type="ORF">GCM10022279_00470</name>
</gene>
<evidence type="ECO:0000259" key="2">
    <source>
        <dbReference type="PROSITE" id="PS51832"/>
    </source>
</evidence>
<evidence type="ECO:0000313" key="4">
    <source>
        <dbReference type="Proteomes" id="UP001501627"/>
    </source>
</evidence>
<sequence>MSVPVLIEIEKLRVGMYVQLKVGWLNHPFPKSSFLLTSREQITQLRQLGLRQVRVIPEKSTIEIAADAVQGQDAQEVPLAEDESSENDPSQTATAPTPLTPSARDRADRERALLNPREEWDTAFVACEEQYYRLADLYQGVCSTVMVAPAEARMQVQALVEDFVAELLGAQPFAIRLLPDVHGSRTAMHAVNVMVLSTMLANALGEAAQALRGVAAAALQHDLGKMLLPLHIAEPGTALAPADLRRYEEHVAFSVDLCARMGWDEEVLQAIAQHHEMADGSGFPRRLRDQDMRLWGKIVAVVNAYDRLCNPLHGRQSLTPHNALAQMYARERSRFDPWVLEVFIRMMGVYPPGSLVQLTDERYAQVVLVDARHPLRPSVLVFDPALGEDEARTQLLDLAQAQGLGIVRSLKPEQLPQHMLEFFAVRQYFCYFFENVRTDPPEEGKAP</sequence>
<evidence type="ECO:0000313" key="3">
    <source>
        <dbReference type="EMBL" id="GAA3980735.1"/>
    </source>
</evidence>
<dbReference type="Proteomes" id="UP001501627">
    <property type="component" value="Unassembled WGS sequence"/>
</dbReference>
<proteinExistence type="predicted"/>